<evidence type="ECO:0000313" key="15">
    <source>
        <dbReference type="Proteomes" id="UP000291191"/>
    </source>
</evidence>
<dbReference type="PRINTS" id="PR00134">
    <property type="entry name" value="GLHYDRLASE10"/>
</dbReference>
<keyword evidence="5 9" id="KW-0378">Hydrolase</keyword>
<dbReference type="Proteomes" id="UP000291191">
    <property type="component" value="Unassembled WGS sequence"/>
</dbReference>
<keyword evidence="6 9" id="KW-0119">Carbohydrate metabolism</keyword>
<feature type="domain" description="GH10" evidence="11">
    <location>
        <begin position="408"/>
        <end position="721"/>
    </location>
</feature>
<evidence type="ECO:0000256" key="7">
    <source>
        <dbReference type="ARBA" id="ARBA00023295"/>
    </source>
</evidence>
<keyword evidence="3" id="KW-0858">Xylan degradation</keyword>
<dbReference type="EMBL" id="QRPE01000013">
    <property type="protein sequence ID" value="RHL92561.1"/>
    <property type="molecule type" value="Genomic_DNA"/>
</dbReference>
<dbReference type="Gene3D" id="3.20.20.80">
    <property type="entry name" value="Glycosidases"/>
    <property type="match status" value="2"/>
</dbReference>
<evidence type="ECO:0000256" key="3">
    <source>
        <dbReference type="ARBA" id="ARBA00022651"/>
    </source>
</evidence>
<dbReference type="InterPro" id="IPR008979">
    <property type="entry name" value="Galactose-bd-like_sf"/>
</dbReference>
<dbReference type="GO" id="GO:0031176">
    <property type="term" value="F:endo-1,4-beta-xylanase activity"/>
    <property type="evidence" value="ECO:0007669"/>
    <property type="project" value="UniProtKB-EC"/>
</dbReference>
<evidence type="ECO:0000256" key="9">
    <source>
        <dbReference type="RuleBase" id="RU361174"/>
    </source>
</evidence>
<keyword evidence="4 10" id="KW-0732">Signal</keyword>
<dbReference type="SUPFAM" id="SSF51445">
    <property type="entry name" value="(Trans)glycosidases"/>
    <property type="match status" value="1"/>
</dbReference>
<keyword evidence="8 9" id="KW-0624">Polysaccharide degradation</keyword>
<comment type="similarity">
    <text evidence="2 9">Belongs to the glycosyl hydrolase 10 (cellulase F) family.</text>
</comment>
<dbReference type="SUPFAM" id="SSF49785">
    <property type="entry name" value="Galactose-binding domain-like"/>
    <property type="match status" value="2"/>
</dbReference>
<dbReference type="OrthoDB" id="1032269at2"/>
<keyword evidence="15" id="KW-1185">Reference proteome</keyword>
<organism evidence="12 14">
    <name type="scientific">Bacteroides intestinalis</name>
    <dbReference type="NCBI Taxonomy" id="329854"/>
    <lineage>
        <taxon>Bacteria</taxon>
        <taxon>Pseudomonadati</taxon>
        <taxon>Bacteroidota</taxon>
        <taxon>Bacteroidia</taxon>
        <taxon>Bacteroidales</taxon>
        <taxon>Bacteroidaceae</taxon>
        <taxon>Bacteroides</taxon>
    </lineage>
</organism>
<dbReference type="PANTHER" id="PTHR31490">
    <property type="entry name" value="GLYCOSYL HYDROLASE"/>
    <property type="match status" value="1"/>
</dbReference>
<dbReference type="Pfam" id="PF00331">
    <property type="entry name" value="Glyco_hydro_10"/>
    <property type="match status" value="2"/>
</dbReference>
<name>A0A415N8K0_9BACE</name>
<protein>
    <recommendedName>
        <fullName evidence="9">Beta-xylanase</fullName>
        <ecNumber evidence="9">3.2.1.8</ecNumber>
    </recommendedName>
</protein>
<evidence type="ECO:0000256" key="10">
    <source>
        <dbReference type="SAM" id="SignalP"/>
    </source>
</evidence>
<dbReference type="PANTHER" id="PTHR31490:SF88">
    <property type="entry name" value="BETA-XYLANASE"/>
    <property type="match status" value="1"/>
</dbReference>
<dbReference type="GO" id="GO:0045493">
    <property type="term" value="P:xylan catabolic process"/>
    <property type="evidence" value="ECO:0007669"/>
    <property type="project" value="UniProtKB-KW"/>
</dbReference>
<accession>A0A415N8K0</accession>
<proteinExistence type="inferred from homology"/>
<dbReference type="Gene3D" id="2.60.120.260">
    <property type="entry name" value="Galactose-binding domain-like"/>
    <property type="match status" value="2"/>
</dbReference>
<dbReference type="SMART" id="SM00633">
    <property type="entry name" value="Glyco_10"/>
    <property type="match status" value="1"/>
</dbReference>
<evidence type="ECO:0000313" key="13">
    <source>
        <dbReference type="EMBL" id="RYT80847.1"/>
    </source>
</evidence>
<dbReference type="InterPro" id="IPR017853">
    <property type="entry name" value="GH"/>
</dbReference>
<evidence type="ECO:0000256" key="1">
    <source>
        <dbReference type="ARBA" id="ARBA00000681"/>
    </source>
</evidence>
<evidence type="ECO:0000313" key="14">
    <source>
        <dbReference type="Proteomes" id="UP000285013"/>
    </source>
</evidence>
<evidence type="ECO:0000259" key="11">
    <source>
        <dbReference type="SMART" id="SM00633"/>
    </source>
</evidence>
<gene>
    <name evidence="12" type="ORF">DWZ95_12270</name>
    <name evidence="13" type="ORF">EAJ06_09110</name>
</gene>
<dbReference type="Proteomes" id="UP000285013">
    <property type="component" value="Unassembled WGS sequence"/>
</dbReference>
<evidence type="ECO:0000313" key="12">
    <source>
        <dbReference type="EMBL" id="RHL92561.1"/>
    </source>
</evidence>
<evidence type="ECO:0000256" key="8">
    <source>
        <dbReference type="ARBA" id="ARBA00023326"/>
    </source>
</evidence>
<reference evidence="13 15" key="2">
    <citation type="journal article" date="2019" name="Science, e1252229">
        <title>Invertible promoters mediate bacterial phase variation, antibiotic resistance, and host adaptation in the gut.</title>
        <authorList>
            <person name="Jiang X."/>
            <person name="Hall A.B."/>
            <person name="Arthur T.D."/>
            <person name="Plichta D.R."/>
            <person name="Covington C.T."/>
            <person name="Poyet M."/>
            <person name="Crothers J."/>
            <person name="Moses P.L."/>
            <person name="Tolonen A.C."/>
            <person name="Vlamakis H."/>
            <person name="Alm E.J."/>
            <person name="Xavier R.J."/>
        </authorList>
    </citation>
    <scope>NUCLEOTIDE SEQUENCE [LARGE SCALE GENOMIC DNA]</scope>
    <source>
        <strain evidence="13">Bf_0095</strain>
        <strain evidence="15">bf_0095</strain>
    </source>
</reference>
<sequence>MLINDYTMKTIKYSLSLGLLLSLASCADDQIVDFKTEKPESIAQYEYLNAYDALKTYIDRSASPDFKLGIALSASDFLKGEMVRTMAISNFDEMTAGNAMKYASCVNDKGDMDFGTVEKFVSAAQAAGITIYGHTLAWHAQQNNKYLNSLIKDKEVEDDGSVKETVVVARDFEDGQHFGGWGGATFAVVPEGPDGSNCWKITNEIAKNFWEVQSALDMPFEAGVLHRLSFKLKGSVSGLLRAGFQNSSNYGSCGDFPAMEVTTDWREISVEVTATEGANRFLFSYGDYAGSLYIDDFAIHTEKSGASVQIPVFVVEDDFSTNNMIGWGNNSTREVNNGVMEITNPSQVNPWEAQAGYDFSESLLEGTTYFLKMNIKGSVEGNIGAAFQRPTDYAGRGDFPSIAITTDWKEIKVSTSCTGDGATRFLFNLGQYAGTIYIDDLSLYWEKSSNSIPLPPEEKKDTLIWAMNNWVEGMMKATAGYVTAWDVVNEAISGGGDNGEGFYPLQSASNVSADDAKNNFYWQDYLGNEDYVRIVVAAARKYYAENGGTAPLKLFINDYNLESDWDDNKKAKSLVHWIKKWEADGVTQIDGIGTQMHVSCYANAATQKSKEDHVVQMFEILAASGKLVKISELDMGYIDENGTSVKTENMTEAQHKAMAEYYKFIVKKYFEIIPAAQQYGITQWCATDAPSDSGWRGGEPVGLWDSNYSRKHTYAGFADGLAGK</sequence>
<evidence type="ECO:0000256" key="4">
    <source>
        <dbReference type="ARBA" id="ARBA00022729"/>
    </source>
</evidence>
<dbReference type="EMBL" id="RCXO01000009">
    <property type="protein sequence ID" value="RYT80847.1"/>
    <property type="molecule type" value="Genomic_DNA"/>
</dbReference>
<dbReference type="AlphaFoldDB" id="A0A415N8K0"/>
<evidence type="ECO:0000256" key="5">
    <source>
        <dbReference type="ARBA" id="ARBA00022801"/>
    </source>
</evidence>
<evidence type="ECO:0000256" key="6">
    <source>
        <dbReference type="ARBA" id="ARBA00023277"/>
    </source>
</evidence>
<feature type="chain" id="PRO_5044602709" description="Beta-xylanase" evidence="10">
    <location>
        <begin position="28"/>
        <end position="724"/>
    </location>
</feature>
<dbReference type="InterPro" id="IPR044846">
    <property type="entry name" value="GH10"/>
</dbReference>
<dbReference type="EC" id="3.2.1.8" evidence="9"/>
<reference evidence="12 14" key="1">
    <citation type="submission" date="2018-08" db="EMBL/GenBank/DDBJ databases">
        <title>A genome reference for cultivated species of the human gut microbiota.</title>
        <authorList>
            <person name="Zou Y."/>
            <person name="Xue W."/>
            <person name="Luo G."/>
        </authorList>
    </citation>
    <scope>NUCLEOTIDE SEQUENCE [LARGE SCALE GENOMIC DNA]</scope>
    <source>
        <strain evidence="12 14">AF36-16BH</strain>
    </source>
</reference>
<comment type="catalytic activity">
    <reaction evidence="1 9">
        <text>Endohydrolysis of (1-&gt;4)-beta-D-xylosidic linkages in xylans.</text>
        <dbReference type="EC" id="3.2.1.8"/>
    </reaction>
</comment>
<keyword evidence="7 9" id="KW-0326">Glycosidase</keyword>
<comment type="caution">
    <text evidence="12">The sequence shown here is derived from an EMBL/GenBank/DDBJ whole genome shotgun (WGS) entry which is preliminary data.</text>
</comment>
<evidence type="ECO:0000256" key="2">
    <source>
        <dbReference type="ARBA" id="ARBA00007495"/>
    </source>
</evidence>
<feature type="signal peptide" evidence="10">
    <location>
        <begin position="1"/>
        <end position="27"/>
    </location>
</feature>
<dbReference type="InterPro" id="IPR001000">
    <property type="entry name" value="GH10_dom"/>
</dbReference>